<dbReference type="Gene3D" id="1.20.1250.20">
    <property type="entry name" value="MFS general substrate transporter like domains"/>
    <property type="match status" value="1"/>
</dbReference>
<feature type="transmembrane region" description="Helical" evidence="5">
    <location>
        <begin position="201"/>
        <end position="220"/>
    </location>
</feature>
<organism evidence="7 8">
    <name type="scientific">Roseibium polysiphoniae</name>
    <dbReference type="NCBI Taxonomy" id="2571221"/>
    <lineage>
        <taxon>Bacteria</taxon>
        <taxon>Pseudomonadati</taxon>
        <taxon>Pseudomonadota</taxon>
        <taxon>Alphaproteobacteria</taxon>
        <taxon>Hyphomicrobiales</taxon>
        <taxon>Stappiaceae</taxon>
        <taxon>Roseibium</taxon>
    </lineage>
</organism>
<feature type="transmembrane region" description="Helical" evidence="5">
    <location>
        <begin position="168"/>
        <end position="189"/>
    </location>
</feature>
<sequence length="442" mass="46005">MSAATGAHPSPLLGFEDHSRRPGLSLSASLPTTATDTVDGAASWFRLAICILLGTVGGAGIWAVVVVLPAVQAEFGVDRGEASFSYMLTMLGFAAGNYLVGRWVDRYGVVVPVLLSALSLGAGFALAGLSTGIITFSLAQGLLIGVGTAATFGPLISDLSHWFEKRRGIAVASAACGNYLAGVLWPSFIQWTLGFTDWRSTYLMIAVLCVVIMVPLSLFLRAAPPPPSNEASGKPESADAGPHSSGLRSSGLSPLTLQILLVLAGLGCCVAMSMPQVHIVAYCVDLGYGVARGADMLAIMVGAGVVSRLASGFLADAIGGVRTLLVGSVLQCAALFLYLPFDGLVSLYLVSLVFGLSQGGIVPSYAIVVREYLPAKEAGQRVGLVIMASILGMALGGWMSGWIYDLTGSYDAAFLNGIAWNFMNIGLMVFILIKSRPAHVHV</sequence>
<proteinExistence type="predicted"/>
<dbReference type="Proteomes" id="UP000615687">
    <property type="component" value="Unassembled WGS sequence"/>
</dbReference>
<dbReference type="EMBL" id="JACYXJ010000001">
    <property type="protein sequence ID" value="MBD8874806.1"/>
    <property type="molecule type" value="Genomic_DNA"/>
</dbReference>
<protein>
    <submittedName>
        <fullName evidence="7">MFS transporter</fullName>
    </submittedName>
</protein>
<evidence type="ECO:0000256" key="5">
    <source>
        <dbReference type="SAM" id="Phobius"/>
    </source>
</evidence>
<feature type="transmembrane region" description="Helical" evidence="5">
    <location>
        <begin position="107"/>
        <end position="127"/>
    </location>
</feature>
<keyword evidence="3 5" id="KW-0472">Membrane</keyword>
<accession>A0ABR9C7B3</accession>
<feature type="transmembrane region" description="Helical" evidence="5">
    <location>
        <begin position="47"/>
        <end position="71"/>
    </location>
</feature>
<dbReference type="PROSITE" id="PS50850">
    <property type="entry name" value="MFS"/>
    <property type="match status" value="1"/>
</dbReference>
<reference evidence="7 8" key="1">
    <citation type="submission" date="2020-09" db="EMBL/GenBank/DDBJ databases">
        <title>The genome sequence of type strain Labrenzia polysiphoniae KACC 19711.</title>
        <authorList>
            <person name="Liu Y."/>
        </authorList>
    </citation>
    <scope>NUCLEOTIDE SEQUENCE [LARGE SCALE GENOMIC DNA]</scope>
    <source>
        <strain evidence="7 8">KACC 19711</strain>
    </source>
</reference>
<evidence type="ECO:0000259" key="6">
    <source>
        <dbReference type="PROSITE" id="PS50850"/>
    </source>
</evidence>
<feature type="transmembrane region" description="Helical" evidence="5">
    <location>
        <begin position="347"/>
        <end position="369"/>
    </location>
</feature>
<dbReference type="InterPro" id="IPR011701">
    <property type="entry name" value="MFS"/>
</dbReference>
<feature type="transmembrane region" description="Helical" evidence="5">
    <location>
        <begin position="413"/>
        <end position="433"/>
    </location>
</feature>
<feature type="transmembrane region" description="Helical" evidence="5">
    <location>
        <begin position="323"/>
        <end position="341"/>
    </location>
</feature>
<comment type="caution">
    <text evidence="7">The sequence shown here is derived from an EMBL/GenBank/DDBJ whole genome shotgun (WGS) entry which is preliminary data.</text>
</comment>
<evidence type="ECO:0000256" key="3">
    <source>
        <dbReference type="ARBA" id="ARBA00023136"/>
    </source>
</evidence>
<evidence type="ECO:0000256" key="2">
    <source>
        <dbReference type="ARBA" id="ARBA00022989"/>
    </source>
</evidence>
<feature type="transmembrane region" description="Helical" evidence="5">
    <location>
        <begin position="381"/>
        <end position="401"/>
    </location>
</feature>
<dbReference type="InterPro" id="IPR036259">
    <property type="entry name" value="MFS_trans_sf"/>
</dbReference>
<gene>
    <name evidence="7" type="ORF">IG617_00785</name>
</gene>
<feature type="region of interest" description="Disordered" evidence="4">
    <location>
        <begin position="227"/>
        <end position="248"/>
    </location>
</feature>
<dbReference type="InterPro" id="IPR020846">
    <property type="entry name" value="MFS_dom"/>
</dbReference>
<dbReference type="CDD" id="cd17355">
    <property type="entry name" value="MFS_YcxA_like"/>
    <property type="match status" value="1"/>
</dbReference>
<feature type="domain" description="Major facilitator superfamily (MFS) profile" evidence="6">
    <location>
        <begin position="46"/>
        <end position="436"/>
    </location>
</feature>
<dbReference type="PANTHER" id="PTHR11360">
    <property type="entry name" value="MONOCARBOXYLATE TRANSPORTER"/>
    <property type="match status" value="1"/>
</dbReference>
<name>A0ABR9C7B3_9HYPH</name>
<feature type="transmembrane region" description="Helical" evidence="5">
    <location>
        <begin position="133"/>
        <end position="156"/>
    </location>
</feature>
<dbReference type="PANTHER" id="PTHR11360:SF290">
    <property type="entry name" value="MONOCARBOXYLATE MFS PERMEASE"/>
    <property type="match status" value="1"/>
</dbReference>
<keyword evidence="8" id="KW-1185">Reference proteome</keyword>
<evidence type="ECO:0000313" key="7">
    <source>
        <dbReference type="EMBL" id="MBD8874806.1"/>
    </source>
</evidence>
<dbReference type="Pfam" id="PF07690">
    <property type="entry name" value="MFS_1"/>
    <property type="match status" value="1"/>
</dbReference>
<keyword evidence="1 5" id="KW-0812">Transmembrane</keyword>
<evidence type="ECO:0000256" key="4">
    <source>
        <dbReference type="SAM" id="MobiDB-lite"/>
    </source>
</evidence>
<dbReference type="InterPro" id="IPR050327">
    <property type="entry name" value="Proton-linked_MCT"/>
</dbReference>
<feature type="transmembrane region" description="Helical" evidence="5">
    <location>
        <begin position="83"/>
        <end position="100"/>
    </location>
</feature>
<keyword evidence="2 5" id="KW-1133">Transmembrane helix</keyword>
<evidence type="ECO:0000313" key="8">
    <source>
        <dbReference type="Proteomes" id="UP000615687"/>
    </source>
</evidence>
<evidence type="ECO:0000256" key="1">
    <source>
        <dbReference type="ARBA" id="ARBA00022692"/>
    </source>
</evidence>
<dbReference type="SUPFAM" id="SSF103473">
    <property type="entry name" value="MFS general substrate transporter"/>
    <property type="match status" value="1"/>
</dbReference>
<feature type="transmembrane region" description="Helical" evidence="5">
    <location>
        <begin position="294"/>
        <end position="311"/>
    </location>
</feature>
<feature type="transmembrane region" description="Helical" evidence="5">
    <location>
        <begin position="255"/>
        <end position="274"/>
    </location>
</feature>